<dbReference type="InterPro" id="IPR050807">
    <property type="entry name" value="TransReg_Diox_bact_type"/>
</dbReference>
<dbReference type="GO" id="GO:0005829">
    <property type="term" value="C:cytosol"/>
    <property type="evidence" value="ECO:0007669"/>
    <property type="project" value="TreeGrafter"/>
</dbReference>
<dbReference type="PROSITE" id="PS50943">
    <property type="entry name" value="HTH_CROC1"/>
    <property type="match status" value="1"/>
</dbReference>
<keyword evidence="1" id="KW-0238">DNA-binding</keyword>
<feature type="domain" description="HTH cro/C1-type" evidence="2">
    <location>
        <begin position="34"/>
        <end position="88"/>
    </location>
</feature>
<dbReference type="GO" id="GO:0003700">
    <property type="term" value="F:DNA-binding transcription factor activity"/>
    <property type="evidence" value="ECO:0007669"/>
    <property type="project" value="TreeGrafter"/>
</dbReference>
<evidence type="ECO:0000313" key="3">
    <source>
        <dbReference type="EMBL" id="KKQ71249.1"/>
    </source>
</evidence>
<reference evidence="3 4" key="1">
    <citation type="journal article" date="2015" name="Nature">
        <title>rRNA introns, odd ribosomes, and small enigmatic genomes across a large radiation of phyla.</title>
        <authorList>
            <person name="Brown C.T."/>
            <person name="Hug L.A."/>
            <person name="Thomas B.C."/>
            <person name="Sharon I."/>
            <person name="Castelle C.J."/>
            <person name="Singh A."/>
            <person name="Wilkins M.J."/>
            <person name="Williams K.H."/>
            <person name="Banfield J.F."/>
        </authorList>
    </citation>
    <scope>NUCLEOTIDE SEQUENCE [LARGE SCALE GENOMIC DNA]</scope>
</reference>
<dbReference type="EMBL" id="LBUU01000001">
    <property type="protein sequence ID" value="KKQ71249.1"/>
    <property type="molecule type" value="Genomic_DNA"/>
</dbReference>
<dbReference type="SUPFAM" id="SSF47413">
    <property type="entry name" value="lambda repressor-like DNA-binding domains"/>
    <property type="match status" value="1"/>
</dbReference>
<dbReference type="AlphaFoldDB" id="A0A0G0MBY0"/>
<name>A0A0G0MBY0_9BACT</name>
<proteinExistence type="predicted"/>
<dbReference type="PANTHER" id="PTHR46797">
    <property type="entry name" value="HTH-TYPE TRANSCRIPTIONAL REGULATOR"/>
    <property type="match status" value="1"/>
</dbReference>
<organism evidence="3 4">
    <name type="scientific">Candidatus Falkowbacteria bacterium GW2011_GWE1_38_31</name>
    <dbReference type="NCBI Taxonomy" id="1618638"/>
    <lineage>
        <taxon>Bacteria</taxon>
        <taxon>Candidatus Falkowiibacteriota</taxon>
    </lineage>
</organism>
<dbReference type="PANTHER" id="PTHR46797:SF1">
    <property type="entry name" value="METHYLPHOSPHONATE SYNTHASE"/>
    <property type="match status" value="1"/>
</dbReference>
<dbReference type="CDD" id="cd00093">
    <property type="entry name" value="HTH_XRE"/>
    <property type="match status" value="1"/>
</dbReference>
<evidence type="ECO:0000259" key="2">
    <source>
        <dbReference type="PROSITE" id="PS50943"/>
    </source>
</evidence>
<evidence type="ECO:0000313" key="4">
    <source>
        <dbReference type="Proteomes" id="UP000034022"/>
    </source>
</evidence>
<protein>
    <submittedName>
        <fullName evidence="3">Helix-turn-helix domain protein</fullName>
    </submittedName>
</protein>
<dbReference type="GO" id="GO:0003677">
    <property type="term" value="F:DNA binding"/>
    <property type="evidence" value="ECO:0007669"/>
    <property type="project" value="UniProtKB-KW"/>
</dbReference>
<dbReference type="InterPro" id="IPR001387">
    <property type="entry name" value="Cro/C1-type_HTH"/>
</dbReference>
<evidence type="ECO:0000256" key="1">
    <source>
        <dbReference type="ARBA" id="ARBA00023125"/>
    </source>
</evidence>
<dbReference type="Gene3D" id="1.10.260.40">
    <property type="entry name" value="lambda repressor-like DNA-binding domains"/>
    <property type="match status" value="1"/>
</dbReference>
<dbReference type="SMART" id="SM00530">
    <property type="entry name" value="HTH_XRE"/>
    <property type="match status" value="1"/>
</dbReference>
<dbReference type="Pfam" id="PF01381">
    <property type="entry name" value="HTH_3"/>
    <property type="match status" value="1"/>
</dbReference>
<comment type="caution">
    <text evidence="3">The sequence shown here is derived from an EMBL/GenBank/DDBJ whole genome shotgun (WGS) entry which is preliminary data.</text>
</comment>
<dbReference type="InterPro" id="IPR010982">
    <property type="entry name" value="Lambda_DNA-bd_dom_sf"/>
</dbReference>
<gene>
    <name evidence="3" type="ORF">US91_C0001G0176</name>
</gene>
<dbReference type="Proteomes" id="UP000034022">
    <property type="component" value="Unassembled WGS sequence"/>
</dbReference>
<sequence>MTNFQDFKNKVLKNKEIKRFYDELGPEFELIHQLIEKRIKAGLTQTELAQKIGTKQSAISRLERGDYNPSVAFLRKVAEALGSELRISLPGSRSRN</sequence>
<accession>A0A0G0MBY0</accession>